<keyword evidence="3" id="KW-1185">Reference proteome</keyword>
<protein>
    <submittedName>
        <fullName evidence="2">Uncharacterized protein</fullName>
    </submittedName>
</protein>
<feature type="region of interest" description="Disordered" evidence="1">
    <location>
        <begin position="92"/>
        <end position="147"/>
    </location>
</feature>
<feature type="region of interest" description="Disordered" evidence="1">
    <location>
        <begin position="1"/>
        <end position="34"/>
    </location>
</feature>
<dbReference type="EMBL" id="AGNL01018984">
    <property type="protein sequence ID" value="EJK62299.1"/>
    <property type="molecule type" value="Genomic_DNA"/>
</dbReference>
<comment type="caution">
    <text evidence="2">The sequence shown here is derived from an EMBL/GenBank/DDBJ whole genome shotgun (WGS) entry which is preliminary data.</text>
</comment>
<dbReference type="Proteomes" id="UP000266841">
    <property type="component" value="Unassembled WGS sequence"/>
</dbReference>
<organism evidence="2 3">
    <name type="scientific">Thalassiosira oceanica</name>
    <name type="common">Marine diatom</name>
    <dbReference type="NCBI Taxonomy" id="159749"/>
    <lineage>
        <taxon>Eukaryota</taxon>
        <taxon>Sar</taxon>
        <taxon>Stramenopiles</taxon>
        <taxon>Ochrophyta</taxon>
        <taxon>Bacillariophyta</taxon>
        <taxon>Coscinodiscophyceae</taxon>
        <taxon>Thalassiosirophycidae</taxon>
        <taxon>Thalassiosirales</taxon>
        <taxon>Thalassiosiraceae</taxon>
        <taxon>Thalassiosira</taxon>
    </lineage>
</organism>
<gene>
    <name evidence="2" type="ORF">THAOC_17093</name>
</gene>
<dbReference type="AlphaFoldDB" id="K0SBI5"/>
<proteinExistence type="predicted"/>
<reference evidence="2 3" key="1">
    <citation type="journal article" date="2012" name="Genome Biol.">
        <title>Genome and low-iron response of an oceanic diatom adapted to chronic iron limitation.</title>
        <authorList>
            <person name="Lommer M."/>
            <person name="Specht M."/>
            <person name="Roy A.S."/>
            <person name="Kraemer L."/>
            <person name="Andreson R."/>
            <person name="Gutowska M.A."/>
            <person name="Wolf J."/>
            <person name="Bergner S.V."/>
            <person name="Schilhabel M.B."/>
            <person name="Klostermeier U.C."/>
            <person name="Beiko R.G."/>
            <person name="Rosenstiel P."/>
            <person name="Hippler M."/>
            <person name="Laroche J."/>
        </authorList>
    </citation>
    <scope>NUCLEOTIDE SEQUENCE [LARGE SCALE GENOMIC DNA]</scope>
    <source>
        <strain evidence="2 3">CCMP1005</strain>
    </source>
</reference>
<sequence>MYPKKKRGRPALYQQNGATPTPPADGWQSESTNTPHGREAIALIKSGAICSTDKPHLIWNRYAALQVIEPKIFGRFLRNCFRRADAPDISDAQADFSDAPTDISDSPVTFVEPSDMSRSSSRRLRSSDPEEDGGTTVDAPPNNEDGSRVLRSISEISGKDQSVAMDSDFIPIGERGYLTMLGMQSGTNESDYSFSRRKDNTAMGDITWRRNKLLRDEVSFKNALISGTNPMINGDTVKVHPDDPTVGAVTSHLIRRNGGTVSETDARDRGNGKNIQTLHYPEPIKSMVAPWSLTLEDGTKYEMSGMDMLGPNTLAIFVERLSFGQETVNKVKRQTPPRYPRESSVN</sequence>
<name>K0SBI5_THAOC</name>
<accession>K0SBI5</accession>
<evidence type="ECO:0000256" key="1">
    <source>
        <dbReference type="SAM" id="MobiDB-lite"/>
    </source>
</evidence>
<evidence type="ECO:0000313" key="2">
    <source>
        <dbReference type="EMBL" id="EJK62299.1"/>
    </source>
</evidence>
<evidence type="ECO:0000313" key="3">
    <source>
        <dbReference type="Proteomes" id="UP000266841"/>
    </source>
</evidence>